<dbReference type="Gene3D" id="1.10.3730.10">
    <property type="entry name" value="ProC C-terminal domain-like"/>
    <property type="match status" value="1"/>
</dbReference>
<dbReference type="InterPro" id="IPR015590">
    <property type="entry name" value="Aldehyde_DH_dom"/>
</dbReference>
<dbReference type="GO" id="GO:0005759">
    <property type="term" value="C:mitochondrial matrix"/>
    <property type="evidence" value="ECO:0007669"/>
    <property type="project" value="TreeGrafter"/>
</dbReference>
<keyword evidence="6" id="KW-1185">Reference proteome</keyword>
<dbReference type="Proteomes" id="UP000002499">
    <property type="component" value="Unassembled WGS sequence"/>
</dbReference>
<dbReference type="Gene3D" id="3.40.605.10">
    <property type="entry name" value="Aldehyde Dehydrogenase, Chain A, domain 1"/>
    <property type="match status" value="1"/>
</dbReference>
<dbReference type="eggNOG" id="KOG2455">
    <property type="taxonomic scope" value="Eukaryota"/>
</dbReference>
<evidence type="ECO:0000313" key="5">
    <source>
        <dbReference type="EMBL" id="EFY89465.1"/>
    </source>
</evidence>
<dbReference type="AlphaFoldDB" id="E9E3P0"/>
<dbReference type="eggNOG" id="KOG3124">
    <property type="taxonomic scope" value="Eukaryota"/>
</dbReference>
<evidence type="ECO:0000256" key="2">
    <source>
        <dbReference type="ARBA" id="ARBA00023027"/>
    </source>
</evidence>
<dbReference type="PANTHER" id="PTHR42862">
    <property type="entry name" value="DELTA-1-PYRROLINE-5-CARBOXYLATE DEHYDROGENASE 1, ISOFORM A-RELATED"/>
    <property type="match status" value="1"/>
</dbReference>
<name>E9E3P0_METAQ</name>
<dbReference type="HOGENOM" id="CLU_1138220_0_0_1"/>
<dbReference type="EMBL" id="GL698499">
    <property type="protein sequence ID" value="EFY89465.1"/>
    <property type="molecule type" value="Genomic_DNA"/>
</dbReference>
<dbReference type="InterPro" id="IPR016162">
    <property type="entry name" value="Ald_DH_N"/>
</dbReference>
<evidence type="ECO:0000259" key="3">
    <source>
        <dbReference type="Pfam" id="PF00171"/>
    </source>
</evidence>
<dbReference type="InterPro" id="IPR008927">
    <property type="entry name" value="6-PGluconate_DH-like_C_sf"/>
</dbReference>
<sequence>MVLSTSLLDAATVVGGSTPAFFAIICEALIDASVAVRVPRDVAHASIAQAMLRTADMLQTGIQPAAIKDKGTSPEGCTMSGLVLEEIAVRGHVGRALREAVTVARLMGTHAQAAQDSEMQVMPAEPKTFFANFPLASKEQVNNAINSALFAKKEWQEIPIVDRTAIENIINKSNKDPALELITGGKCDDSQGYYITPTVYEAQSLDHELFNKEIFAALLAIRVYPDAEWGENLQSVNQNGGGFT</sequence>
<dbReference type="GO" id="GO:0010133">
    <property type="term" value="P:L-proline catabolic process to L-glutamate"/>
    <property type="evidence" value="ECO:0007669"/>
    <property type="project" value="TreeGrafter"/>
</dbReference>
<dbReference type="SUPFAM" id="SSF48179">
    <property type="entry name" value="6-phosphogluconate dehydrogenase C-terminal domain-like"/>
    <property type="match status" value="1"/>
</dbReference>
<evidence type="ECO:0008006" key="7">
    <source>
        <dbReference type="Google" id="ProtNLM"/>
    </source>
</evidence>
<dbReference type="Pfam" id="PF14748">
    <property type="entry name" value="P5CR_dimer"/>
    <property type="match status" value="1"/>
</dbReference>
<dbReference type="InterPro" id="IPR050485">
    <property type="entry name" value="Proline_metab_enzyme"/>
</dbReference>
<organism evidence="6">
    <name type="scientific">Metarhizium acridum (strain CQMa 102)</name>
    <dbReference type="NCBI Taxonomy" id="655827"/>
    <lineage>
        <taxon>Eukaryota</taxon>
        <taxon>Fungi</taxon>
        <taxon>Dikarya</taxon>
        <taxon>Ascomycota</taxon>
        <taxon>Pezizomycotina</taxon>
        <taxon>Sordariomycetes</taxon>
        <taxon>Hypocreomycetidae</taxon>
        <taxon>Hypocreales</taxon>
        <taxon>Clavicipitaceae</taxon>
        <taxon>Metarhizium</taxon>
    </lineage>
</organism>
<protein>
    <recommendedName>
        <fullName evidence="7">Pyrroline-5-carboxylate reductase</fullName>
    </recommendedName>
</protein>
<keyword evidence="2" id="KW-0520">NAD</keyword>
<accession>E9E3P0</accession>
<proteinExistence type="predicted"/>
<dbReference type="Gene3D" id="3.40.309.10">
    <property type="entry name" value="Aldehyde Dehydrogenase, Chain A, domain 2"/>
    <property type="match status" value="1"/>
</dbReference>
<dbReference type="SUPFAM" id="SSF53720">
    <property type="entry name" value="ALDH-like"/>
    <property type="match status" value="1"/>
</dbReference>
<keyword evidence="1" id="KW-0560">Oxidoreductase</keyword>
<dbReference type="InterPro" id="IPR029036">
    <property type="entry name" value="P5CR_dimer"/>
</dbReference>
<evidence type="ECO:0000313" key="6">
    <source>
        <dbReference type="Proteomes" id="UP000002499"/>
    </source>
</evidence>
<dbReference type="GO" id="GO:0003842">
    <property type="term" value="F:L-glutamate gamma-semialdehyde dehydrogenase activity"/>
    <property type="evidence" value="ECO:0007669"/>
    <property type="project" value="TreeGrafter"/>
</dbReference>
<evidence type="ECO:0000256" key="1">
    <source>
        <dbReference type="ARBA" id="ARBA00023002"/>
    </source>
</evidence>
<evidence type="ECO:0000259" key="4">
    <source>
        <dbReference type="Pfam" id="PF14748"/>
    </source>
</evidence>
<dbReference type="InterPro" id="IPR016163">
    <property type="entry name" value="Ald_DH_C"/>
</dbReference>
<dbReference type="Pfam" id="PF00171">
    <property type="entry name" value="Aldedh"/>
    <property type="match status" value="1"/>
</dbReference>
<dbReference type="STRING" id="655827.E9E3P0"/>
<dbReference type="PANTHER" id="PTHR42862:SF1">
    <property type="entry name" value="DELTA-1-PYRROLINE-5-CARBOXYLATE DEHYDROGENASE 2, ISOFORM A-RELATED"/>
    <property type="match status" value="1"/>
</dbReference>
<reference evidence="5 6" key="1">
    <citation type="journal article" date="2011" name="PLoS Genet.">
        <title>Genome sequencing and comparative transcriptomics of the model entomopathogenic fungi Metarhizium anisopliae and M. acridum.</title>
        <authorList>
            <person name="Gao Q."/>
            <person name="Jin K."/>
            <person name="Ying S.H."/>
            <person name="Zhang Y."/>
            <person name="Xiao G."/>
            <person name="Shang Y."/>
            <person name="Duan Z."/>
            <person name="Hu X."/>
            <person name="Xie X.Q."/>
            <person name="Zhou G."/>
            <person name="Peng G."/>
            <person name="Luo Z."/>
            <person name="Huang W."/>
            <person name="Wang B."/>
            <person name="Fang W."/>
            <person name="Wang S."/>
            <person name="Zhong Y."/>
            <person name="Ma L.J."/>
            <person name="St Leger R.J."/>
            <person name="Zhao G.P."/>
            <person name="Pei Y."/>
            <person name="Feng M.G."/>
            <person name="Xia Y."/>
            <person name="Wang C."/>
        </authorList>
    </citation>
    <scope>NUCLEOTIDE SEQUENCE [LARGE SCALE GENOMIC DNA]</scope>
    <source>
        <strain evidence="5 6">CQMa 102</strain>
    </source>
</reference>
<dbReference type="InParanoid" id="E9E3P0"/>
<gene>
    <name evidence="5" type="ORF">MAC_04484</name>
</gene>
<dbReference type="OrthoDB" id="10263291at2759"/>
<feature type="domain" description="Pyrroline-5-carboxylate reductase dimerisation" evidence="4">
    <location>
        <begin position="6"/>
        <end position="105"/>
    </location>
</feature>
<feature type="domain" description="Aldehyde dehydrogenase" evidence="3">
    <location>
        <begin position="167"/>
        <end position="238"/>
    </location>
</feature>
<dbReference type="InterPro" id="IPR016161">
    <property type="entry name" value="Ald_DH/histidinol_DH"/>
</dbReference>